<proteinExistence type="predicted"/>
<dbReference type="STRING" id="7167.A0A182FZJ9"/>
<evidence type="ECO:0000313" key="1">
    <source>
        <dbReference type="EnsemblMetazoa" id="AALB015014-PA"/>
    </source>
</evidence>
<evidence type="ECO:0000313" key="2">
    <source>
        <dbReference type="Proteomes" id="UP000069272"/>
    </source>
</evidence>
<organism evidence="1 2">
    <name type="scientific">Anopheles albimanus</name>
    <name type="common">New world malaria mosquito</name>
    <dbReference type="NCBI Taxonomy" id="7167"/>
    <lineage>
        <taxon>Eukaryota</taxon>
        <taxon>Metazoa</taxon>
        <taxon>Ecdysozoa</taxon>
        <taxon>Arthropoda</taxon>
        <taxon>Hexapoda</taxon>
        <taxon>Insecta</taxon>
        <taxon>Pterygota</taxon>
        <taxon>Neoptera</taxon>
        <taxon>Endopterygota</taxon>
        <taxon>Diptera</taxon>
        <taxon>Nematocera</taxon>
        <taxon>Culicoidea</taxon>
        <taxon>Culicidae</taxon>
        <taxon>Anophelinae</taxon>
        <taxon>Anopheles</taxon>
    </lineage>
</organism>
<name>A0A182FZJ9_ANOAL</name>
<dbReference type="Proteomes" id="UP000069272">
    <property type="component" value="Unassembled WGS sequence"/>
</dbReference>
<reference evidence="1" key="2">
    <citation type="submission" date="2022-08" db="UniProtKB">
        <authorList>
            <consortium name="EnsemblMetazoa"/>
        </authorList>
    </citation>
    <scope>IDENTIFICATION</scope>
    <source>
        <strain evidence="1">STECLA/ALBI9_A</strain>
    </source>
</reference>
<accession>A0A182FZJ9</accession>
<reference evidence="2" key="1">
    <citation type="journal article" date="2017" name="G3 (Bethesda)">
        <title>The Physical Genome Mapping of Anopheles albimanus Corrected Scaffold Misassemblies and Identified Interarm Rearrangements in Genus Anopheles.</title>
        <authorList>
            <person name="Artemov G.N."/>
            <person name="Peery A.N."/>
            <person name="Jiang X."/>
            <person name="Tu Z."/>
            <person name="Stegniy V.N."/>
            <person name="Sharakhova M.V."/>
            <person name="Sharakhov I.V."/>
        </authorList>
    </citation>
    <scope>NUCLEOTIDE SEQUENCE [LARGE SCALE GENOMIC DNA]</scope>
    <source>
        <strain evidence="2">STECLA/ALBI9_A</strain>
    </source>
</reference>
<dbReference type="VEuPathDB" id="VectorBase:AALB015014"/>
<dbReference type="AlphaFoldDB" id="A0A182FZJ9"/>
<sequence>MARSIDENILKELATMQIKMDEILKRLEAVEAKVADMQVHQSVIMPIATLEELDIFERQAHKELRFPYPPFYNDPLLFGQESLFLFIITIAFFYSLQLKESMKVMGLIC</sequence>
<keyword evidence="2" id="KW-1185">Reference proteome</keyword>
<protein>
    <submittedName>
        <fullName evidence="1">Uncharacterized protein</fullName>
    </submittedName>
</protein>
<dbReference type="EnsemblMetazoa" id="AALB015014-RA">
    <property type="protein sequence ID" value="AALB015014-PA"/>
    <property type="gene ID" value="AALB015014"/>
</dbReference>